<evidence type="ECO:0000256" key="2">
    <source>
        <dbReference type="SAM" id="SignalP"/>
    </source>
</evidence>
<accession>A0ABR9VW15</accession>
<dbReference type="InterPro" id="IPR002508">
    <property type="entry name" value="MurNAc-LAA_cat"/>
</dbReference>
<protein>
    <submittedName>
        <fullName evidence="4">N-acetylmuramoyl-L-alanine amidase</fullName>
    </submittedName>
</protein>
<proteinExistence type="predicted"/>
<keyword evidence="1" id="KW-0378">Hydrolase</keyword>
<keyword evidence="5" id="KW-1185">Reference proteome</keyword>
<gene>
    <name evidence="4" type="ORF">IQ217_17220</name>
</gene>
<dbReference type="SUPFAM" id="SSF53187">
    <property type="entry name" value="Zn-dependent exopeptidases"/>
    <property type="match status" value="1"/>
</dbReference>
<dbReference type="Pfam" id="PF11741">
    <property type="entry name" value="AMIN"/>
    <property type="match status" value="1"/>
</dbReference>
<dbReference type="Gene3D" id="3.40.630.40">
    <property type="entry name" value="Zn-dependent exopeptidases"/>
    <property type="match status" value="1"/>
</dbReference>
<evidence type="ECO:0000313" key="5">
    <source>
        <dbReference type="Proteomes" id="UP000658720"/>
    </source>
</evidence>
<dbReference type="InterPro" id="IPR050695">
    <property type="entry name" value="N-acetylmuramoyl_amidase_3"/>
</dbReference>
<dbReference type="InterPro" id="IPR021731">
    <property type="entry name" value="AMIN_dom"/>
</dbReference>
<dbReference type="Gene3D" id="2.60.40.3500">
    <property type="match status" value="1"/>
</dbReference>
<dbReference type="CDD" id="cd02696">
    <property type="entry name" value="MurNAc-LAA"/>
    <property type="match status" value="1"/>
</dbReference>
<feature type="domain" description="MurNAc-LAA" evidence="3">
    <location>
        <begin position="225"/>
        <end position="334"/>
    </location>
</feature>
<name>A0ABR9VW15_9SYNC</name>
<dbReference type="Proteomes" id="UP000658720">
    <property type="component" value="Unassembled WGS sequence"/>
</dbReference>
<evidence type="ECO:0000256" key="1">
    <source>
        <dbReference type="ARBA" id="ARBA00022801"/>
    </source>
</evidence>
<dbReference type="Pfam" id="PF01520">
    <property type="entry name" value="Amidase_3"/>
    <property type="match status" value="1"/>
</dbReference>
<evidence type="ECO:0000259" key="3">
    <source>
        <dbReference type="SMART" id="SM00646"/>
    </source>
</evidence>
<dbReference type="SMART" id="SM00646">
    <property type="entry name" value="Ami_3"/>
    <property type="match status" value="1"/>
</dbReference>
<sequence length="338" mass="37909">MNYFSCSLQKSLGLICASLLSLPALAPLVWAGSLEYWKFDLRDSRLDIITDEDVRPQVNVLRNPTRVVVDLPGIEHRGPTIYKPLTQYVKEARVGRWNNNSTRIVLELTEPFTVKPWEVQVRGLAPNRWYARLPTILQPSEYSLPQETVAVNVPAPAPRPLRRFTVVLDAGHGGRDPGAIGQRGMREKDVVLAITRGVARELEKQGIGVVMTRNSDVFISLQGRVQRAAAARADIFVSIHANSIGLGRPEVNGVETYYFQTGRSLAQSIHRSILQRLNVRDRRVKQARFYVLRRTSMPSTLVEVGFVTGSQDSRNLSNPRFQQQMAEAIAAGIVQYLK</sequence>
<dbReference type="RefSeq" id="WP_190598108.1">
    <property type="nucleotide sequence ID" value="NZ_JADEVV010000069.1"/>
</dbReference>
<keyword evidence="2" id="KW-0732">Signal</keyword>
<feature type="signal peptide" evidence="2">
    <location>
        <begin position="1"/>
        <end position="26"/>
    </location>
</feature>
<dbReference type="PANTHER" id="PTHR30404">
    <property type="entry name" value="N-ACETYLMURAMOYL-L-ALANINE AMIDASE"/>
    <property type="match status" value="1"/>
</dbReference>
<dbReference type="PANTHER" id="PTHR30404:SF0">
    <property type="entry name" value="N-ACETYLMURAMOYL-L-ALANINE AMIDASE AMIC"/>
    <property type="match status" value="1"/>
</dbReference>
<comment type="caution">
    <text evidence="4">The sequence shown here is derived from an EMBL/GenBank/DDBJ whole genome shotgun (WGS) entry which is preliminary data.</text>
</comment>
<organism evidence="4 5">
    <name type="scientific">Synechocystis salina LEGE 00031</name>
    <dbReference type="NCBI Taxonomy" id="1828736"/>
    <lineage>
        <taxon>Bacteria</taxon>
        <taxon>Bacillati</taxon>
        <taxon>Cyanobacteriota</taxon>
        <taxon>Cyanophyceae</taxon>
        <taxon>Synechococcales</taxon>
        <taxon>Merismopediaceae</taxon>
        <taxon>Synechocystis</taxon>
    </lineage>
</organism>
<evidence type="ECO:0000313" key="4">
    <source>
        <dbReference type="EMBL" id="MBE9255544.1"/>
    </source>
</evidence>
<feature type="chain" id="PRO_5047092341" evidence="2">
    <location>
        <begin position="27"/>
        <end position="338"/>
    </location>
</feature>
<reference evidence="4 5" key="1">
    <citation type="submission" date="2020-10" db="EMBL/GenBank/DDBJ databases">
        <authorList>
            <person name="Castelo-Branco R."/>
            <person name="Eusebio N."/>
            <person name="Adriana R."/>
            <person name="Vieira A."/>
            <person name="Brugerolle De Fraissinette N."/>
            <person name="Rezende De Castro R."/>
            <person name="Schneider M.P."/>
            <person name="Vasconcelos V."/>
            <person name="Leao P.N."/>
        </authorList>
    </citation>
    <scope>NUCLEOTIDE SEQUENCE [LARGE SCALE GENOMIC DNA]</scope>
    <source>
        <strain evidence="4 5">LEGE 00031</strain>
    </source>
</reference>
<dbReference type="EMBL" id="JADEVV010000069">
    <property type="protein sequence ID" value="MBE9255544.1"/>
    <property type="molecule type" value="Genomic_DNA"/>
</dbReference>